<feature type="domain" description="Sigma-54 factor interaction" evidence="4">
    <location>
        <begin position="143"/>
        <end position="377"/>
    </location>
</feature>
<dbReference type="Pfam" id="PF00158">
    <property type="entry name" value="Sigma54_activat"/>
    <property type="match status" value="1"/>
</dbReference>
<reference evidence="8 9" key="1">
    <citation type="submission" date="2019-08" db="EMBL/GenBank/DDBJ databases">
        <title>Calorimonas adulescens gen. nov., sp. nov., an anaerobic thermophilic bacterium from Sakhalin hot spring.</title>
        <authorList>
            <person name="Khomyakova M.A."/>
            <person name="Merkel A.Y."/>
            <person name="Novikov A."/>
            <person name="Bonch-Osmolovskaya E.A."/>
            <person name="Slobodkin A.I."/>
        </authorList>
    </citation>
    <scope>NUCLEOTIDE SEQUENCE [LARGE SCALE GENOMIC DNA]</scope>
    <source>
        <strain evidence="8 9">A05MB</strain>
    </source>
</reference>
<evidence type="ECO:0000259" key="7">
    <source>
        <dbReference type="PROSITE" id="PS51372"/>
    </source>
</evidence>
<gene>
    <name evidence="8" type="ORF">FWJ32_11055</name>
</gene>
<dbReference type="CDD" id="cd00211">
    <property type="entry name" value="PTS_IIA_fru"/>
    <property type="match status" value="1"/>
</dbReference>
<dbReference type="PROSITE" id="PS50045">
    <property type="entry name" value="SIGMA54_INTERACT_4"/>
    <property type="match status" value="1"/>
</dbReference>
<dbReference type="GO" id="GO:0016020">
    <property type="term" value="C:membrane"/>
    <property type="evidence" value="ECO:0007669"/>
    <property type="project" value="InterPro"/>
</dbReference>
<dbReference type="GO" id="GO:0005524">
    <property type="term" value="F:ATP binding"/>
    <property type="evidence" value="ECO:0007669"/>
    <property type="project" value="UniProtKB-KW"/>
</dbReference>
<proteinExistence type="predicted"/>
<dbReference type="Gene3D" id="3.40.50.510">
    <property type="entry name" value="Phosphotransferase system, mannose-type IIA component"/>
    <property type="match status" value="1"/>
</dbReference>
<keyword evidence="1" id="KW-0808">Transferase</keyword>
<evidence type="ECO:0000259" key="5">
    <source>
        <dbReference type="PROSITE" id="PS51094"/>
    </source>
</evidence>
<feature type="domain" description="PTS EIIA type-4" evidence="6">
    <location>
        <begin position="614"/>
        <end position="747"/>
    </location>
</feature>
<dbReference type="InterPro" id="IPR027417">
    <property type="entry name" value="P-loop_NTPase"/>
</dbReference>
<dbReference type="InterPro" id="IPR036662">
    <property type="entry name" value="PTS_EIIA_man-typ_sf"/>
</dbReference>
<dbReference type="Pfam" id="PF00874">
    <property type="entry name" value="PRD"/>
    <property type="match status" value="1"/>
</dbReference>
<dbReference type="InterPro" id="IPR002078">
    <property type="entry name" value="Sigma_54_int"/>
</dbReference>
<dbReference type="Gene3D" id="3.40.50.300">
    <property type="entry name" value="P-loop containing nucleotide triphosphate hydrolases"/>
    <property type="match status" value="1"/>
</dbReference>
<evidence type="ECO:0000259" key="4">
    <source>
        <dbReference type="PROSITE" id="PS50045"/>
    </source>
</evidence>
<dbReference type="InterPro" id="IPR004701">
    <property type="entry name" value="PTS_EIIA_man-typ"/>
</dbReference>
<dbReference type="GO" id="GO:0009401">
    <property type="term" value="P:phosphoenolpyruvate-dependent sugar phosphotransferase system"/>
    <property type="evidence" value="ECO:0007669"/>
    <property type="project" value="InterPro"/>
</dbReference>
<evidence type="ECO:0000259" key="6">
    <source>
        <dbReference type="PROSITE" id="PS51096"/>
    </source>
</evidence>
<name>A0A5D8Q958_9THEO</name>
<comment type="caution">
    <text evidence="8">The sequence shown here is derived from an EMBL/GenBank/DDBJ whole genome shotgun (WGS) entry which is preliminary data.</text>
</comment>
<dbReference type="RefSeq" id="WP_149546012.1">
    <property type="nucleotide sequence ID" value="NZ_VTPS01000019.1"/>
</dbReference>
<dbReference type="Gene3D" id="3.40.930.10">
    <property type="entry name" value="Mannitol-specific EII, Chain A"/>
    <property type="match status" value="1"/>
</dbReference>
<organism evidence="8 9">
    <name type="scientific">Calorimonas adulescens</name>
    <dbReference type="NCBI Taxonomy" id="2606906"/>
    <lineage>
        <taxon>Bacteria</taxon>
        <taxon>Bacillati</taxon>
        <taxon>Bacillota</taxon>
        <taxon>Clostridia</taxon>
        <taxon>Thermoanaerobacterales</taxon>
        <taxon>Thermoanaerobacteraceae</taxon>
        <taxon>Calorimonas</taxon>
    </lineage>
</organism>
<dbReference type="CDD" id="cd00009">
    <property type="entry name" value="AAA"/>
    <property type="match status" value="1"/>
</dbReference>
<keyword evidence="2" id="KW-0547">Nucleotide-binding</keyword>
<dbReference type="InterPro" id="IPR011608">
    <property type="entry name" value="PRD"/>
</dbReference>
<dbReference type="InterPro" id="IPR036634">
    <property type="entry name" value="PRD_sf"/>
</dbReference>
<accession>A0A5D8Q958</accession>
<dbReference type="GO" id="GO:0016740">
    <property type="term" value="F:transferase activity"/>
    <property type="evidence" value="ECO:0007669"/>
    <property type="project" value="UniProtKB-KW"/>
</dbReference>
<keyword evidence="9" id="KW-1185">Reference proteome</keyword>
<dbReference type="PROSITE" id="PS51372">
    <property type="entry name" value="PRD_2"/>
    <property type="match status" value="1"/>
</dbReference>
<dbReference type="PANTHER" id="PTHR32071">
    <property type="entry name" value="TRANSCRIPTIONAL REGULATORY PROTEIN"/>
    <property type="match status" value="1"/>
</dbReference>
<evidence type="ECO:0000256" key="3">
    <source>
        <dbReference type="ARBA" id="ARBA00022840"/>
    </source>
</evidence>
<protein>
    <submittedName>
        <fullName evidence="8">PRD domain-containing protein</fullName>
    </submittedName>
</protein>
<dbReference type="Pfam" id="PF03610">
    <property type="entry name" value="EIIA-man"/>
    <property type="match status" value="1"/>
</dbReference>
<dbReference type="Proteomes" id="UP000322976">
    <property type="component" value="Unassembled WGS sequence"/>
</dbReference>
<dbReference type="InterPro" id="IPR016152">
    <property type="entry name" value="PTrfase/Anion_transptr"/>
</dbReference>
<sequence length="998" mass="112235">MKERLIELIENEDKKNPYTDGQIAKILGLSRGQVTTLRMEIDIPNSRERLKSVLVKEINDILSKNGNMSDRKLTAILKGRGFDISRYSVAQIRKELGIVTENCSTGYMSTYDCVSKENVNAKRPVEGVCSEAKIAGEETFEELIGYNGSLKLQIQQAKAAVLYPPHGLHTLIIGPTGTGKSMLAEAMYRFAIKCGKLSESAPFVVFNCADYAENPQLLISQLFGHVKGAFTGAHTDKEGLVEKANGGILFLDEVHRLPSEGQELLYYLLDKGKFRRLGETGSTRKANVMIIAATTEDIQSSLLLTFRRRIPMVIELPLLSSRPLIERYMIINNFFNKEATKIGVSIEISGEALRLLLLYDCPGNIGQLQSDIQVICARGFLAYMSIPHRNNKTIKIDLDDLPPHIRQGILNVQKRLPEIEEMVESHLLINPGEDKEEIFDYNNPYVLSGEIYRYIEKKYSELRNRGMGESEIKRQIGGQLEIRFKRVMRRFENNFPIMSREELAEIVGQDIIDMVDKMRFIAEKGLNKRMNNHIFACISIHLNAAIDRIRNNKTIINPRLDKIKSDYKREYYIARDMIQILEDNTGIKFPDDEVGFIAMYLRMLTSPEEVAVGKVGVVVITHGHVAKGMAEVANRLLGVNHAIGIEMSLDEKPESALLRATEAVKIANEGKGVILLVDMGSLVTFGEIITQRTGIPTRTISRVDTVMVLETVRRAILPDAEIDDIVEDIGGDMVGISRLMPVNSQVVKDSAIITICITGEGTAMRIKNLLMKMIPGINDRVDIIPLGVLDSEDINLAIDRIKAEKDVIAIVGTLNPGRKDIPFISIEDVINGKAASKLGSILDIDLKVLPESFIKLSPLSSVIYPELIRIHPEYHSKDEVLQDLVQLLIDNGFVNEKFLLDVYRREIIVPTLIENGIAIPHGTPENVYKSGVAIAILKEPIKWMEKNVVDIVFMFAVKEDDREIPAYLYRFIKNKEFVRYLKQLKTPEYVKNAFIDLN</sequence>
<dbReference type="PROSITE" id="PS51096">
    <property type="entry name" value="PTS_EIIA_TYPE_4"/>
    <property type="match status" value="1"/>
</dbReference>
<dbReference type="PROSITE" id="PS51094">
    <property type="entry name" value="PTS_EIIA_TYPE_2"/>
    <property type="match status" value="1"/>
</dbReference>
<dbReference type="SUPFAM" id="SSF52540">
    <property type="entry name" value="P-loop containing nucleoside triphosphate hydrolases"/>
    <property type="match status" value="1"/>
</dbReference>
<dbReference type="SUPFAM" id="SSF63520">
    <property type="entry name" value="PTS-regulatory domain, PRD"/>
    <property type="match status" value="1"/>
</dbReference>
<dbReference type="InterPro" id="IPR002178">
    <property type="entry name" value="PTS_EIIA_type-2_dom"/>
</dbReference>
<dbReference type="GO" id="GO:0006355">
    <property type="term" value="P:regulation of DNA-templated transcription"/>
    <property type="evidence" value="ECO:0007669"/>
    <property type="project" value="InterPro"/>
</dbReference>
<feature type="domain" description="PRD" evidence="7">
    <location>
        <begin position="506"/>
        <end position="611"/>
    </location>
</feature>
<dbReference type="Pfam" id="PF00359">
    <property type="entry name" value="PTS_EIIA_2"/>
    <property type="match status" value="1"/>
</dbReference>
<evidence type="ECO:0000256" key="2">
    <source>
        <dbReference type="ARBA" id="ARBA00022741"/>
    </source>
</evidence>
<dbReference type="Gene3D" id="1.10.10.60">
    <property type="entry name" value="Homeodomain-like"/>
    <property type="match status" value="2"/>
</dbReference>
<dbReference type="EMBL" id="VTPS01000019">
    <property type="protein sequence ID" value="TZE81032.1"/>
    <property type="molecule type" value="Genomic_DNA"/>
</dbReference>
<dbReference type="InterPro" id="IPR025943">
    <property type="entry name" value="Sigma_54_int_dom_ATP-bd_2"/>
</dbReference>
<dbReference type="InterPro" id="IPR003593">
    <property type="entry name" value="AAA+_ATPase"/>
</dbReference>
<keyword evidence="3" id="KW-0067">ATP-binding</keyword>
<dbReference type="PANTHER" id="PTHR32071:SF38">
    <property type="entry name" value="PSP OPERON TRANSCRIPTIONAL ACTIVATOR"/>
    <property type="match status" value="1"/>
</dbReference>
<evidence type="ECO:0000313" key="8">
    <source>
        <dbReference type="EMBL" id="TZE81032.1"/>
    </source>
</evidence>
<feature type="domain" description="PTS EIIA type-2" evidence="5">
    <location>
        <begin position="861"/>
        <end position="997"/>
    </location>
</feature>
<dbReference type="PROSITE" id="PS00676">
    <property type="entry name" value="SIGMA54_INTERACT_2"/>
    <property type="match status" value="1"/>
</dbReference>
<evidence type="ECO:0000313" key="9">
    <source>
        <dbReference type="Proteomes" id="UP000322976"/>
    </source>
</evidence>
<evidence type="ECO:0000256" key="1">
    <source>
        <dbReference type="ARBA" id="ARBA00022679"/>
    </source>
</evidence>
<dbReference type="SUPFAM" id="SSF55804">
    <property type="entry name" value="Phoshotransferase/anion transport protein"/>
    <property type="match status" value="1"/>
</dbReference>
<dbReference type="AlphaFoldDB" id="A0A5D8Q958"/>
<dbReference type="SMART" id="SM00382">
    <property type="entry name" value="AAA"/>
    <property type="match status" value="1"/>
</dbReference>
<dbReference type="Gene3D" id="1.10.1790.10">
    <property type="entry name" value="PRD domain"/>
    <property type="match status" value="1"/>
</dbReference>
<dbReference type="SUPFAM" id="SSF53062">
    <property type="entry name" value="PTS system fructose IIA component-like"/>
    <property type="match status" value="1"/>
</dbReference>